<dbReference type="GO" id="GO:0005516">
    <property type="term" value="F:calmodulin binding"/>
    <property type="evidence" value="ECO:0007669"/>
    <property type="project" value="InterPro"/>
</dbReference>
<dbReference type="EMBL" id="UINC01039488">
    <property type="protein sequence ID" value="SVB38040.1"/>
    <property type="molecule type" value="Genomic_DNA"/>
</dbReference>
<dbReference type="SUPFAM" id="SSF54427">
    <property type="entry name" value="NTF2-like"/>
    <property type="match status" value="1"/>
</dbReference>
<accession>A0A382DHS3</accession>
<dbReference type="InterPro" id="IPR013543">
    <property type="entry name" value="Ca/CaM-dep_prot_kinase-assoc"/>
</dbReference>
<sequence>MTSNTVEILNKRLLDAIDNGDLETYRELCDPSLTAFEPEALGNIVEGLDFHETYFGSPATGKRKSNVRSPHIRMLGDTAVVAYVRLVQSTTNDGQHSTTAFEETRIWHKIDDSWKNVHFHRSNVGRIELG</sequence>
<dbReference type="InterPro" id="IPR032710">
    <property type="entry name" value="NTF2-like_dom_sf"/>
</dbReference>
<feature type="domain" description="Calcium/calmodulin-dependent protein kinase II association-domain" evidence="1">
    <location>
        <begin position="9"/>
        <end position="124"/>
    </location>
</feature>
<dbReference type="GO" id="GO:0004683">
    <property type="term" value="F:calcium/calmodulin-dependent protein kinase activity"/>
    <property type="evidence" value="ECO:0007669"/>
    <property type="project" value="InterPro"/>
</dbReference>
<dbReference type="AlphaFoldDB" id="A0A382DHS3"/>
<reference evidence="2" key="1">
    <citation type="submission" date="2018-05" db="EMBL/GenBank/DDBJ databases">
        <authorList>
            <person name="Lanie J.A."/>
            <person name="Ng W.-L."/>
            <person name="Kazmierczak K.M."/>
            <person name="Andrzejewski T.M."/>
            <person name="Davidsen T.M."/>
            <person name="Wayne K.J."/>
            <person name="Tettelin H."/>
            <person name="Glass J.I."/>
            <person name="Rusch D."/>
            <person name="Podicherti R."/>
            <person name="Tsui H.-C.T."/>
            <person name="Winkler M.E."/>
        </authorList>
    </citation>
    <scope>NUCLEOTIDE SEQUENCE</scope>
</reference>
<organism evidence="2">
    <name type="scientific">marine metagenome</name>
    <dbReference type="NCBI Taxonomy" id="408172"/>
    <lineage>
        <taxon>unclassified sequences</taxon>
        <taxon>metagenomes</taxon>
        <taxon>ecological metagenomes</taxon>
    </lineage>
</organism>
<name>A0A382DHS3_9ZZZZ</name>
<protein>
    <recommendedName>
        <fullName evidence="1">Calcium/calmodulin-dependent protein kinase II association-domain domain-containing protein</fullName>
    </recommendedName>
</protein>
<evidence type="ECO:0000313" key="2">
    <source>
        <dbReference type="EMBL" id="SVB38040.1"/>
    </source>
</evidence>
<dbReference type="Gene3D" id="3.10.450.50">
    <property type="match status" value="1"/>
</dbReference>
<proteinExistence type="predicted"/>
<evidence type="ECO:0000259" key="1">
    <source>
        <dbReference type="Pfam" id="PF08332"/>
    </source>
</evidence>
<gene>
    <name evidence="2" type="ORF">METZ01_LOCUS190894</name>
</gene>
<dbReference type="Pfam" id="PF08332">
    <property type="entry name" value="CaMKII_AD"/>
    <property type="match status" value="1"/>
</dbReference>